<feature type="region of interest" description="Disordered" evidence="10">
    <location>
        <begin position="183"/>
        <end position="273"/>
    </location>
</feature>
<feature type="repeat" description="Solcar" evidence="9">
    <location>
        <begin position="601"/>
        <end position="687"/>
    </location>
</feature>
<evidence type="ECO:0000256" key="7">
    <source>
        <dbReference type="ARBA" id="ARBA00023128"/>
    </source>
</evidence>
<dbReference type="Gene3D" id="1.50.40.10">
    <property type="entry name" value="Mitochondrial carrier domain"/>
    <property type="match status" value="2"/>
</dbReference>
<keyword evidence="8 9" id="KW-0472">Membrane</keyword>
<dbReference type="InterPro" id="IPR023395">
    <property type="entry name" value="MCP_dom_sf"/>
</dbReference>
<keyword evidence="3" id="KW-0813">Transport</keyword>
<accession>B8AE07</accession>
<evidence type="ECO:0000256" key="2">
    <source>
        <dbReference type="ARBA" id="ARBA00006375"/>
    </source>
</evidence>
<protein>
    <submittedName>
        <fullName evidence="12">Uncharacterized protein</fullName>
    </submittedName>
</protein>
<gene>
    <name evidence="12" type="ORF">OsI_07716</name>
</gene>
<dbReference type="PANTHER" id="PTHR45624">
    <property type="entry name" value="MITOCHONDRIAL BASIC AMINO ACIDS TRANSPORTER-RELATED"/>
    <property type="match status" value="1"/>
</dbReference>
<dbReference type="GO" id="GO:0031966">
    <property type="term" value="C:mitochondrial membrane"/>
    <property type="evidence" value="ECO:0007669"/>
    <property type="project" value="UniProtKB-SubCell"/>
</dbReference>
<dbReference type="STRING" id="39946.B8AE07"/>
<organism evidence="12 13">
    <name type="scientific">Oryza sativa subsp. indica</name>
    <name type="common">Rice</name>
    <dbReference type="NCBI Taxonomy" id="39946"/>
    <lineage>
        <taxon>Eukaryota</taxon>
        <taxon>Viridiplantae</taxon>
        <taxon>Streptophyta</taxon>
        <taxon>Embryophyta</taxon>
        <taxon>Tracheophyta</taxon>
        <taxon>Spermatophyta</taxon>
        <taxon>Magnoliopsida</taxon>
        <taxon>Liliopsida</taxon>
        <taxon>Poales</taxon>
        <taxon>Poaceae</taxon>
        <taxon>BOP clade</taxon>
        <taxon>Oryzoideae</taxon>
        <taxon>Oryzeae</taxon>
        <taxon>Oryzinae</taxon>
        <taxon>Oryza</taxon>
        <taxon>Oryza sativa</taxon>
    </lineage>
</organism>
<keyword evidence="7" id="KW-0496">Mitochondrion</keyword>
<feature type="transmembrane region" description="Helical" evidence="11">
    <location>
        <begin position="429"/>
        <end position="449"/>
    </location>
</feature>
<evidence type="ECO:0000256" key="4">
    <source>
        <dbReference type="ARBA" id="ARBA00022692"/>
    </source>
</evidence>
<evidence type="ECO:0000256" key="6">
    <source>
        <dbReference type="ARBA" id="ARBA00022989"/>
    </source>
</evidence>
<feature type="repeat" description="Solcar" evidence="9">
    <location>
        <begin position="491"/>
        <end position="581"/>
    </location>
</feature>
<feature type="transmembrane region" description="Helical" evidence="11">
    <location>
        <begin position="456"/>
        <end position="475"/>
    </location>
</feature>
<dbReference type="SUPFAM" id="SSF103506">
    <property type="entry name" value="Mitochondrial carrier"/>
    <property type="match status" value="1"/>
</dbReference>
<evidence type="ECO:0000256" key="1">
    <source>
        <dbReference type="ARBA" id="ARBA00004225"/>
    </source>
</evidence>
<dbReference type="FunFam" id="1.50.40.10:FF:000091">
    <property type="entry name" value="Mitochondrial carrier protein"/>
    <property type="match status" value="1"/>
</dbReference>
<keyword evidence="5" id="KW-0677">Repeat</keyword>
<evidence type="ECO:0000313" key="12">
    <source>
        <dbReference type="EMBL" id="EEC73434.1"/>
    </source>
</evidence>
<dbReference type="Gramene" id="BGIOSGA008455-TA">
    <property type="protein sequence ID" value="BGIOSGA008455-PA"/>
    <property type="gene ID" value="BGIOSGA008455"/>
</dbReference>
<dbReference type="Pfam" id="PF00153">
    <property type="entry name" value="Mito_carr"/>
    <property type="match status" value="3"/>
</dbReference>
<dbReference type="Proteomes" id="UP000007015">
    <property type="component" value="Chromosome 2"/>
</dbReference>
<evidence type="ECO:0000256" key="3">
    <source>
        <dbReference type="ARBA" id="ARBA00022448"/>
    </source>
</evidence>
<evidence type="ECO:0000256" key="5">
    <source>
        <dbReference type="ARBA" id="ARBA00022737"/>
    </source>
</evidence>
<keyword evidence="13" id="KW-1185">Reference proteome</keyword>
<dbReference type="HOGENOM" id="CLU_397615_0_0_1"/>
<dbReference type="EMBL" id="CM000127">
    <property type="protein sequence ID" value="EEC73434.1"/>
    <property type="molecule type" value="Genomic_DNA"/>
</dbReference>
<reference evidence="12 13" key="1">
    <citation type="journal article" date="2005" name="PLoS Biol.">
        <title>The genomes of Oryza sativa: a history of duplications.</title>
        <authorList>
            <person name="Yu J."/>
            <person name="Wang J."/>
            <person name="Lin W."/>
            <person name="Li S."/>
            <person name="Li H."/>
            <person name="Zhou J."/>
            <person name="Ni P."/>
            <person name="Dong W."/>
            <person name="Hu S."/>
            <person name="Zeng C."/>
            <person name="Zhang J."/>
            <person name="Zhang Y."/>
            <person name="Li R."/>
            <person name="Xu Z."/>
            <person name="Li S."/>
            <person name="Li X."/>
            <person name="Zheng H."/>
            <person name="Cong L."/>
            <person name="Lin L."/>
            <person name="Yin J."/>
            <person name="Geng J."/>
            <person name="Li G."/>
            <person name="Shi J."/>
            <person name="Liu J."/>
            <person name="Lv H."/>
            <person name="Li J."/>
            <person name="Wang J."/>
            <person name="Deng Y."/>
            <person name="Ran L."/>
            <person name="Shi X."/>
            <person name="Wang X."/>
            <person name="Wu Q."/>
            <person name="Li C."/>
            <person name="Ren X."/>
            <person name="Wang J."/>
            <person name="Wang X."/>
            <person name="Li D."/>
            <person name="Liu D."/>
            <person name="Zhang X."/>
            <person name="Ji Z."/>
            <person name="Zhao W."/>
            <person name="Sun Y."/>
            <person name="Zhang Z."/>
            <person name="Bao J."/>
            <person name="Han Y."/>
            <person name="Dong L."/>
            <person name="Ji J."/>
            <person name="Chen P."/>
            <person name="Wu S."/>
            <person name="Liu J."/>
            <person name="Xiao Y."/>
            <person name="Bu D."/>
            <person name="Tan J."/>
            <person name="Yang L."/>
            <person name="Ye C."/>
            <person name="Zhang J."/>
            <person name="Xu J."/>
            <person name="Zhou Y."/>
            <person name="Yu Y."/>
            <person name="Zhang B."/>
            <person name="Zhuang S."/>
            <person name="Wei H."/>
            <person name="Liu B."/>
            <person name="Lei M."/>
            <person name="Yu H."/>
            <person name="Li Y."/>
            <person name="Xu H."/>
            <person name="Wei S."/>
            <person name="He X."/>
            <person name="Fang L."/>
            <person name="Zhang Z."/>
            <person name="Zhang Y."/>
            <person name="Huang X."/>
            <person name="Su Z."/>
            <person name="Tong W."/>
            <person name="Li J."/>
            <person name="Tong Z."/>
            <person name="Li S."/>
            <person name="Ye J."/>
            <person name="Wang L."/>
            <person name="Fang L."/>
            <person name="Lei T."/>
            <person name="Chen C."/>
            <person name="Chen H."/>
            <person name="Xu Z."/>
            <person name="Li H."/>
            <person name="Huang H."/>
            <person name="Zhang F."/>
            <person name="Xu H."/>
            <person name="Li N."/>
            <person name="Zhao C."/>
            <person name="Li S."/>
            <person name="Dong L."/>
            <person name="Huang Y."/>
            <person name="Li L."/>
            <person name="Xi Y."/>
            <person name="Qi Q."/>
            <person name="Li W."/>
            <person name="Zhang B."/>
            <person name="Hu W."/>
            <person name="Zhang Y."/>
            <person name="Tian X."/>
            <person name="Jiao Y."/>
            <person name="Liang X."/>
            <person name="Jin J."/>
            <person name="Gao L."/>
            <person name="Zheng W."/>
            <person name="Hao B."/>
            <person name="Liu S."/>
            <person name="Wang W."/>
            <person name="Yuan L."/>
            <person name="Cao M."/>
            <person name="McDermott J."/>
            <person name="Samudrala R."/>
            <person name="Wang J."/>
            <person name="Wong G.K."/>
            <person name="Yang H."/>
        </authorList>
    </citation>
    <scope>NUCLEOTIDE SEQUENCE [LARGE SCALE GENOMIC DNA]</scope>
    <source>
        <strain evidence="13">cv. 93-11</strain>
    </source>
</reference>
<evidence type="ECO:0000256" key="11">
    <source>
        <dbReference type="SAM" id="Phobius"/>
    </source>
</evidence>
<dbReference type="GO" id="GO:0000064">
    <property type="term" value="F:L-ornithine transmembrane transporter activity"/>
    <property type="evidence" value="ECO:0007669"/>
    <property type="project" value="TreeGrafter"/>
</dbReference>
<dbReference type="PROSITE" id="PS50920">
    <property type="entry name" value="SOLCAR"/>
    <property type="match status" value="2"/>
</dbReference>
<keyword evidence="6 11" id="KW-1133">Transmembrane helix</keyword>
<evidence type="ECO:0000256" key="9">
    <source>
        <dbReference type="PROSITE-ProRule" id="PRU00282"/>
    </source>
</evidence>
<comment type="similarity">
    <text evidence="2">Belongs to the mitochondrial carrier (TC 2.A.29) family.</text>
</comment>
<feature type="transmembrane region" description="Helical" evidence="11">
    <location>
        <begin position="495"/>
        <end position="512"/>
    </location>
</feature>
<comment type="subcellular location">
    <subcellularLocation>
        <location evidence="1">Mitochondrion membrane</location>
        <topology evidence="1">Multi-pass membrane protein</topology>
    </subcellularLocation>
</comment>
<evidence type="ECO:0000313" key="13">
    <source>
        <dbReference type="Proteomes" id="UP000007015"/>
    </source>
</evidence>
<dbReference type="AlphaFoldDB" id="B8AE07"/>
<dbReference type="InterPro" id="IPR050567">
    <property type="entry name" value="Mitochondrial_Carrier"/>
</dbReference>
<proteinExistence type="inferred from homology"/>
<feature type="region of interest" description="Disordered" evidence="10">
    <location>
        <begin position="63"/>
        <end position="124"/>
    </location>
</feature>
<feature type="region of interest" description="Disordered" evidence="10">
    <location>
        <begin position="290"/>
        <end position="310"/>
    </location>
</feature>
<dbReference type="InterPro" id="IPR018108">
    <property type="entry name" value="MCP_transmembrane"/>
</dbReference>
<sequence>MRMGWQVAALREWSVSWVSASKAALTGWQEAFNLANILLITSEYNTTCVSERFADEWSCHGHQKDNDADGSSSMNDATAAEDAEDCSATSLMPESKKEEGKGEMGGVVSGVSFGQKSKQDNSLGPINWRSTRWWNYRKRSSDDADNAEKKDAANYQEAGNSIAGKRNRVEWGYGLAKYEKEKKQMSNSLPSDGDNTNLGASSESMTATVDCPAALPASSLGSNVQPANFGKKKRKRKEKENPLLRPPPACRADLHHREQRHRQTAVQHSRNPAARAAYSRLLLLAPKSISPSSRSRLPHPREFASRRRLRRSPSREQRCVVLLLPPQVRPFGEYAEMTGAGDAAKEYAAGCAAGIAQVAVGHPFDTVKVACFCLSFLSYLPVKLQAHNTTAHGKVYRNAFHCTRRILVEEGAQFRFLVSQLFFMASTTIIRLSICVYTCVVSVFGMFFLMRGLYKGASSSFIGIALESSLFFGTYSQAKQLLKGKSEDGRPQLQVIIPSAACSGALISCILTPTELMKCRMQVQGKHALHGTRYSSPLDCAMKTLQSEGVCGLFRGGLATLFREAVGNAVFFCTYEYSRYWMHRYLDSPWFSGGNHLVLAKDVGVGIMSGGISGMAFWTATLPLDVAKTIIQTDPDPHLSRNPFQILKMVYRRAGMGGCYAGLGPTLARAFPANAAAIVAWEYSAKILSIRRD</sequence>
<evidence type="ECO:0000256" key="8">
    <source>
        <dbReference type="ARBA" id="ARBA00023136"/>
    </source>
</evidence>
<feature type="compositionally biased region" description="Polar residues" evidence="10">
    <location>
        <begin position="185"/>
        <end position="207"/>
    </location>
</feature>
<name>B8AE07_ORYSI</name>
<evidence type="ECO:0000256" key="10">
    <source>
        <dbReference type="SAM" id="MobiDB-lite"/>
    </source>
</evidence>
<keyword evidence="4 9" id="KW-0812">Transmembrane</keyword>
<dbReference type="PANTHER" id="PTHR45624:SF15">
    <property type="entry name" value="MITOCHONDRIAL ARGININE TRANSPORTER BAC1"/>
    <property type="match status" value="1"/>
</dbReference>
<dbReference type="GO" id="GO:1990575">
    <property type="term" value="P:mitochondrial L-ornithine transmembrane transport"/>
    <property type="evidence" value="ECO:0007669"/>
    <property type="project" value="TreeGrafter"/>
</dbReference>